<dbReference type="GO" id="GO:0016740">
    <property type="term" value="F:transferase activity"/>
    <property type="evidence" value="ECO:0007669"/>
    <property type="project" value="UniProtKB-KW"/>
</dbReference>
<dbReference type="eggNOG" id="COG0154">
    <property type="taxonomic scope" value="Bacteria"/>
</dbReference>
<dbReference type="Proteomes" id="UP000015559">
    <property type="component" value="Chromosome"/>
</dbReference>
<name>S6ADS0_SULDS</name>
<gene>
    <name evidence="3" type="ORF">SCD_n02894</name>
</gene>
<dbReference type="SUPFAM" id="SSF75304">
    <property type="entry name" value="Amidase signature (AS) enzymes"/>
    <property type="match status" value="1"/>
</dbReference>
<evidence type="ECO:0000256" key="1">
    <source>
        <dbReference type="ARBA" id="ARBA00009199"/>
    </source>
</evidence>
<reference evidence="3 4" key="1">
    <citation type="journal article" date="2012" name="Appl. Environ. Microbiol.">
        <title>Draft genome sequence of a psychrotolerant sulfur-oxidizing bacterium, Sulfuricella denitrificans skB26, and proteomic insights into cold adaptation.</title>
        <authorList>
            <person name="Watanabe T."/>
            <person name="Kojima H."/>
            <person name="Fukui M."/>
        </authorList>
    </citation>
    <scope>NUCLEOTIDE SEQUENCE [LARGE SCALE GENOMIC DNA]</scope>
    <source>
        <strain evidence="4">skB26</strain>
    </source>
</reference>
<evidence type="ECO:0000259" key="2">
    <source>
        <dbReference type="Pfam" id="PF01425"/>
    </source>
</evidence>
<protein>
    <submittedName>
        <fullName evidence="3">Amidase, Asp-tRNAAsn/Glu-tRNAGln amidotransferase A subunit</fullName>
    </submittedName>
</protein>
<dbReference type="HOGENOM" id="CLU_009600_0_0_4"/>
<sequence length="453" mass="49620">MGSVFLEQSIPELIRNVGLGTLSFRDMVDATVQVINDKEADTLAWVRFDLDKLRLESEQAFLKYKGRGHLLGIDGIPFGVKDIFNTKSFPTQMGSPLWKNFTPGNNSRVVDSLLFAGGLVAGKTVTAEFAVHALNETLNPHDSSKTPGTSSSGSAAAVATGMVPFALASQTAGSIIRPASFCGVWGMKPSFGMIPRTGVLKTTDSLDTVGFVAAHAKSLRTVLDITRVKGPDYPYVYKNVDRQGVVPKASDRPWRVGFVKTHTWDTATIYARKAIEDLASRIGREDGFEVGEIEWPSDLHAAHDIHSIIYNKSLSYYFQNEKKMDSQVTPIMKKMIEAGESISPAEFRLALARQESHCERLDQLLSPYDIVLSLGTSSSAPLRGVEELPDPSLIWTLGHIPSVAAPVFRCPEGLPFGAQFVSRKWNDYLLVQGIEELVDRGILPPGSQKICLH</sequence>
<comment type="similarity">
    <text evidence="1">Belongs to the amidase family.</text>
</comment>
<dbReference type="Gene3D" id="3.90.1300.10">
    <property type="entry name" value="Amidase signature (AS) domain"/>
    <property type="match status" value="1"/>
</dbReference>
<dbReference type="InterPro" id="IPR000120">
    <property type="entry name" value="Amidase"/>
</dbReference>
<evidence type="ECO:0000313" key="4">
    <source>
        <dbReference type="Proteomes" id="UP000015559"/>
    </source>
</evidence>
<keyword evidence="3" id="KW-0808">Transferase</keyword>
<dbReference type="EMBL" id="AP013066">
    <property type="protein sequence ID" value="BAN36693.1"/>
    <property type="molecule type" value="Genomic_DNA"/>
</dbReference>
<dbReference type="RefSeq" id="WP_009207345.1">
    <property type="nucleotide sequence ID" value="NC_022357.1"/>
</dbReference>
<dbReference type="Pfam" id="PF01425">
    <property type="entry name" value="Amidase"/>
    <property type="match status" value="1"/>
</dbReference>
<dbReference type="PANTHER" id="PTHR11895:SF7">
    <property type="entry name" value="GLUTAMYL-TRNA(GLN) AMIDOTRANSFERASE SUBUNIT A, MITOCHONDRIAL"/>
    <property type="match status" value="1"/>
</dbReference>
<organism evidence="3 4">
    <name type="scientific">Sulfuricella denitrificans (strain DSM 22764 / NBRC 105220 / skB26)</name>
    <dbReference type="NCBI Taxonomy" id="1163617"/>
    <lineage>
        <taxon>Bacteria</taxon>
        <taxon>Pseudomonadati</taxon>
        <taxon>Pseudomonadota</taxon>
        <taxon>Betaproteobacteria</taxon>
        <taxon>Nitrosomonadales</taxon>
        <taxon>Sulfuricellaceae</taxon>
        <taxon>Sulfuricella</taxon>
    </lineage>
</organism>
<dbReference type="InterPro" id="IPR036928">
    <property type="entry name" value="AS_sf"/>
</dbReference>
<evidence type="ECO:0000313" key="3">
    <source>
        <dbReference type="EMBL" id="BAN36693.1"/>
    </source>
</evidence>
<feature type="domain" description="Amidase" evidence="2">
    <location>
        <begin position="28"/>
        <end position="430"/>
    </location>
</feature>
<dbReference type="AlphaFoldDB" id="S6ADS0"/>
<dbReference type="OrthoDB" id="9811471at2"/>
<accession>S6ADS0</accession>
<keyword evidence="4" id="KW-1185">Reference proteome</keyword>
<dbReference type="InterPro" id="IPR023631">
    <property type="entry name" value="Amidase_dom"/>
</dbReference>
<proteinExistence type="inferred from homology"/>
<dbReference type="KEGG" id="sdr:SCD_n02894"/>
<dbReference type="PANTHER" id="PTHR11895">
    <property type="entry name" value="TRANSAMIDASE"/>
    <property type="match status" value="1"/>
</dbReference>
<dbReference type="STRING" id="1163617.SCD_n02894"/>